<gene>
    <name evidence="1" type="ORF">DPMN_073874</name>
</gene>
<name>A0A9D4BK53_DREPO</name>
<dbReference type="AlphaFoldDB" id="A0A9D4BK53"/>
<keyword evidence="2" id="KW-1185">Reference proteome</keyword>
<proteinExistence type="predicted"/>
<evidence type="ECO:0000313" key="1">
    <source>
        <dbReference type="EMBL" id="KAH3698929.1"/>
    </source>
</evidence>
<evidence type="ECO:0000313" key="2">
    <source>
        <dbReference type="Proteomes" id="UP000828390"/>
    </source>
</evidence>
<sequence>MDQLYTRLLEVQSQTQLPLRCRISNFDPIKTGVREHCVRPIPAQDDIVNLEGVQRYAACFITRY</sequence>
<dbReference type="Proteomes" id="UP000828390">
    <property type="component" value="Unassembled WGS sequence"/>
</dbReference>
<comment type="caution">
    <text evidence="1">The sequence shown here is derived from an EMBL/GenBank/DDBJ whole genome shotgun (WGS) entry which is preliminary data.</text>
</comment>
<organism evidence="1 2">
    <name type="scientific">Dreissena polymorpha</name>
    <name type="common">Zebra mussel</name>
    <name type="synonym">Mytilus polymorpha</name>
    <dbReference type="NCBI Taxonomy" id="45954"/>
    <lineage>
        <taxon>Eukaryota</taxon>
        <taxon>Metazoa</taxon>
        <taxon>Spiralia</taxon>
        <taxon>Lophotrochozoa</taxon>
        <taxon>Mollusca</taxon>
        <taxon>Bivalvia</taxon>
        <taxon>Autobranchia</taxon>
        <taxon>Heteroconchia</taxon>
        <taxon>Euheterodonta</taxon>
        <taxon>Imparidentia</taxon>
        <taxon>Neoheterodontei</taxon>
        <taxon>Myida</taxon>
        <taxon>Dreissenoidea</taxon>
        <taxon>Dreissenidae</taxon>
        <taxon>Dreissena</taxon>
    </lineage>
</organism>
<protein>
    <submittedName>
        <fullName evidence="1">Uncharacterized protein</fullName>
    </submittedName>
</protein>
<accession>A0A9D4BK53</accession>
<dbReference type="EMBL" id="JAIWYP010000015">
    <property type="protein sequence ID" value="KAH3698929.1"/>
    <property type="molecule type" value="Genomic_DNA"/>
</dbReference>
<reference evidence="1" key="1">
    <citation type="journal article" date="2019" name="bioRxiv">
        <title>The Genome of the Zebra Mussel, Dreissena polymorpha: A Resource for Invasive Species Research.</title>
        <authorList>
            <person name="McCartney M.A."/>
            <person name="Auch B."/>
            <person name="Kono T."/>
            <person name="Mallez S."/>
            <person name="Zhang Y."/>
            <person name="Obille A."/>
            <person name="Becker A."/>
            <person name="Abrahante J.E."/>
            <person name="Garbe J."/>
            <person name="Badalamenti J.P."/>
            <person name="Herman A."/>
            <person name="Mangelson H."/>
            <person name="Liachko I."/>
            <person name="Sullivan S."/>
            <person name="Sone E.D."/>
            <person name="Koren S."/>
            <person name="Silverstein K.A.T."/>
            <person name="Beckman K.B."/>
            <person name="Gohl D.M."/>
        </authorList>
    </citation>
    <scope>NUCLEOTIDE SEQUENCE</scope>
    <source>
        <strain evidence="1">Duluth1</strain>
        <tissue evidence="1">Whole animal</tissue>
    </source>
</reference>
<reference evidence="1" key="2">
    <citation type="submission" date="2020-11" db="EMBL/GenBank/DDBJ databases">
        <authorList>
            <person name="McCartney M.A."/>
            <person name="Auch B."/>
            <person name="Kono T."/>
            <person name="Mallez S."/>
            <person name="Becker A."/>
            <person name="Gohl D.M."/>
            <person name="Silverstein K.A.T."/>
            <person name="Koren S."/>
            <person name="Bechman K.B."/>
            <person name="Herman A."/>
            <person name="Abrahante J.E."/>
            <person name="Garbe J."/>
        </authorList>
    </citation>
    <scope>NUCLEOTIDE SEQUENCE</scope>
    <source>
        <strain evidence="1">Duluth1</strain>
        <tissue evidence="1">Whole animal</tissue>
    </source>
</reference>